<feature type="chain" id="PRO_5024869634" description="Secreted protein" evidence="1">
    <location>
        <begin position="21"/>
        <end position="198"/>
    </location>
</feature>
<evidence type="ECO:0000313" key="3">
    <source>
        <dbReference type="Proteomes" id="UP000325902"/>
    </source>
</evidence>
<evidence type="ECO:0008006" key="4">
    <source>
        <dbReference type="Google" id="ProtNLM"/>
    </source>
</evidence>
<dbReference type="EMBL" id="VCHE01000059">
    <property type="protein sequence ID" value="KAB2573425.1"/>
    <property type="molecule type" value="Genomic_DNA"/>
</dbReference>
<dbReference type="OrthoDB" id="5215637at2759"/>
<sequence length="198" mass="20985">MFHLNIKALGLLSFSVIAVASNCYPPLYNYQSGHIPSPDSNLKVCDVLDHYSPHLSCCPQDATCLDNGLCITPSNSSLGTLLYGGCTYLSGYGPACPGADYCANKLYPEGSYAKGPWNVIPCSNGKYCCSFNEVSNDCCADEAETFEVSWGPIPDHSTTVYSYITRTQTVAATAECSTAPTTPVESVATPTAAVKFAA</sequence>
<comment type="caution">
    <text evidence="2">The sequence shown here is derived from an EMBL/GenBank/DDBJ whole genome shotgun (WGS) entry which is preliminary data.</text>
</comment>
<dbReference type="AlphaFoldDB" id="A0A5N5D765"/>
<feature type="signal peptide" evidence="1">
    <location>
        <begin position="1"/>
        <end position="20"/>
    </location>
</feature>
<evidence type="ECO:0000256" key="1">
    <source>
        <dbReference type="SAM" id="SignalP"/>
    </source>
</evidence>
<dbReference type="Proteomes" id="UP000325902">
    <property type="component" value="Unassembled WGS sequence"/>
</dbReference>
<protein>
    <recommendedName>
        <fullName evidence="4">Secreted protein</fullName>
    </recommendedName>
</protein>
<name>A0A5N5D765_9PEZI</name>
<gene>
    <name evidence="2" type="ORF">DBV05_g7906</name>
</gene>
<reference evidence="2 3" key="1">
    <citation type="journal article" date="2019" name="Sci. Rep.">
        <title>A multi-omics analysis of the grapevine pathogen Lasiodiplodia theobromae reveals that temperature affects the expression of virulence- and pathogenicity-related genes.</title>
        <authorList>
            <person name="Felix C."/>
            <person name="Meneses R."/>
            <person name="Goncalves M.F.M."/>
            <person name="Tilleman L."/>
            <person name="Duarte A.S."/>
            <person name="Jorrin-Novo J.V."/>
            <person name="Van de Peer Y."/>
            <person name="Deforce D."/>
            <person name="Van Nieuwerburgh F."/>
            <person name="Esteves A.C."/>
            <person name="Alves A."/>
        </authorList>
    </citation>
    <scope>NUCLEOTIDE SEQUENCE [LARGE SCALE GENOMIC DNA]</scope>
    <source>
        <strain evidence="2 3">LA-SOL3</strain>
    </source>
</reference>
<keyword evidence="1" id="KW-0732">Signal</keyword>
<evidence type="ECO:0000313" key="2">
    <source>
        <dbReference type="EMBL" id="KAB2573425.1"/>
    </source>
</evidence>
<keyword evidence="3" id="KW-1185">Reference proteome</keyword>
<proteinExistence type="predicted"/>
<organism evidence="2 3">
    <name type="scientific">Lasiodiplodia theobromae</name>
    <dbReference type="NCBI Taxonomy" id="45133"/>
    <lineage>
        <taxon>Eukaryota</taxon>
        <taxon>Fungi</taxon>
        <taxon>Dikarya</taxon>
        <taxon>Ascomycota</taxon>
        <taxon>Pezizomycotina</taxon>
        <taxon>Dothideomycetes</taxon>
        <taxon>Dothideomycetes incertae sedis</taxon>
        <taxon>Botryosphaeriales</taxon>
        <taxon>Botryosphaeriaceae</taxon>
        <taxon>Lasiodiplodia</taxon>
    </lineage>
</organism>
<accession>A0A5N5D765</accession>